<evidence type="ECO:0000256" key="2">
    <source>
        <dbReference type="ARBA" id="ARBA00022741"/>
    </source>
</evidence>
<dbReference type="GO" id="GO:0003678">
    <property type="term" value="F:DNA helicase activity"/>
    <property type="evidence" value="ECO:0007669"/>
    <property type="project" value="TreeGrafter"/>
</dbReference>
<evidence type="ECO:0000313" key="9">
    <source>
        <dbReference type="EMBL" id="RLQ95127.1"/>
    </source>
</evidence>
<dbReference type="Pfam" id="PF13307">
    <property type="entry name" value="Helicase_C_2"/>
    <property type="match status" value="1"/>
</dbReference>
<dbReference type="GO" id="GO:0003677">
    <property type="term" value="F:DNA binding"/>
    <property type="evidence" value="ECO:0007669"/>
    <property type="project" value="InterPro"/>
</dbReference>
<dbReference type="GO" id="GO:0003887">
    <property type="term" value="F:DNA-directed DNA polymerase activity"/>
    <property type="evidence" value="ECO:0007669"/>
    <property type="project" value="InterPro"/>
</dbReference>
<proteinExistence type="inferred from homology"/>
<keyword evidence="2 6" id="KW-0547">Nucleotide-binding</keyword>
<name>A0A3L7JW92_9BACI</name>
<dbReference type="EC" id="3.1.-.-" evidence="6 7"/>
<keyword evidence="5 6" id="KW-0067">ATP-binding</keyword>
<dbReference type="Gene3D" id="3.40.50.300">
    <property type="entry name" value="P-loop containing nucleotide triphosphate hydrolases"/>
    <property type="match status" value="2"/>
</dbReference>
<dbReference type="GO" id="GO:0006260">
    <property type="term" value="P:DNA replication"/>
    <property type="evidence" value="ECO:0007669"/>
    <property type="project" value="InterPro"/>
</dbReference>
<evidence type="ECO:0000256" key="3">
    <source>
        <dbReference type="ARBA" id="ARBA00022801"/>
    </source>
</evidence>
<dbReference type="PROSITE" id="PS51193">
    <property type="entry name" value="HELICASE_ATP_BIND_2"/>
    <property type="match status" value="1"/>
</dbReference>
<dbReference type="PANTHER" id="PTHR11472:SF34">
    <property type="entry name" value="REGULATOR OF TELOMERE ELONGATION HELICASE 1"/>
    <property type="match status" value="1"/>
</dbReference>
<dbReference type="CDD" id="cd06127">
    <property type="entry name" value="DEDDh"/>
    <property type="match status" value="1"/>
</dbReference>
<dbReference type="AlphaFoldDB" id="A0A3L7JW92"/>
<comment type="caution">
    <text evidence="9">The sequence shown here is derived from an EMBL/GenBank/DDBJ whole genome shotgun (WGS) entry which is preliminary data.</text>
</comment>
<protein>
    <recommendedName>
        <fullName evidence="6 7">3'-5' exonuclease DinG</fullName>
        <ecNumber evidence="6 7">3.1.-.-</ecNumber>
    </recommendedName>
</protein>
<dbReference type="Proteomes" id="UP000276770">
    <property type="component" value="Unassembled WGS sequence"/>
</dbReference>
<dbReference type="SMART" id="SM00491">
    <property type="entry name" value="HELICc2"/>
    <property type="match status" value="1"/>
</dbReference>
<gene>
    <name evidence="6 7 9" type="primary">dinG</name>
    <name evidence="9" type="ORF">D9X91_11545</name>
</gene>
<dbReference type="RefSeq" id="WP_121680783.1">
    <property type="nucleotide sequence ID" value="NZ_RCVZ01000007.1"/>
</dbReference>
<dbReference type="FunFam" id="3.40.50.300:FF:000437">
    <property type="entry name" value="ATP-dependent DNA helicase DinG"/>
    <property type="match status" value="1"/>
</dbReference>
<evidence type="ECO:0000256" key="6">
    <source>
        <dbReference type="HAMAP-Rule" id="MF_02206"/>
    </source>
</evidence>
<evidence type="ECO:0000256" key="5">
    <source>
        <dbReference type="ARBA" id="ARBA00022840"/>
    </source>
</evidence>
<dbReference type="SUPFAM" id="SSF52540">
    <property type="entry name" value="P-loop containing nucleoside triphosphate hydrolases"/>
    <property type="match status" value="1"/>
</dbReference>
<dbReference type="HAMAP" id="MF_02206">
    <property type="entry name" value="DinG_exonucl"/>
    <property type="match status" value="1"/>
</dbReference>
<keyword evidence="4 6" id="KW-0269">Exonuclease</keyword>
<dbReference type="PANTHER" id="PTHR11472">
    <property type="entry name" value="DNA REPAIR DEAD HELICASE RAD3/XP-D SUBFAMILY MEMBER"/>
    <property type="match status" value="1"/>
</dbReference>
<comment type="similarity">
    <text evidence="6 7">Belongs to the helicase family. DinG subfamily. Type 2 sub-subfamily.</text>
</comment>
<dbReference type="Gene3D" id="3.30.420.10">
    <property type="entry name" value="Ribonuclease H-like superfamily/Ribonuclease H"/>
    <property type="match status" value="1"/>
</dbReference>
<dbReference type="GO" id="GO:0005524">
    <property type="term" value="F:ATP binding"/>
    <property type="evidence" value="ECO:0007669"/>
    <property type="project" value="UniProtKB-UniRule"/>
</dbReference>
<dbReference type="InterPro" id="IPR027417">
    <property type="entry name" value="P-loop_NTPase"/>
</dbReference>
<feature type="domain" description="Helicase ATP-binding" evidence="8">
    <location>
        <begin position="247"/>
        <end position="507"/>
    </location>
</feature>
<dbReference type="SMART" id="SM00479">
    <property type="entry name" value="EXOIII"/>
    <property type="match status" value="1"/>
</dbReference>
<dbReference type="InterPro" id="IPR013520">
    <property type="entry name" value="Ribonucl_H"/>
</dbReference>
<dbReference type="FunFam" id="3.30.420.10:FF:000045">
    <property type="entry name" value="3'-5' exonuclease DinG"/>
    <property type="match status" value="1"/>
</dbReference>
<accession>A0A3L7JW92</accession>
<dbReference type="GO" id="GO:0016818">
    <property type="term" value="F:hydrolase activity, acting on acid anhydrides, in phosphorus-containing anhydrides"/>
    <property type="evidence" value="ECO:0007669"/>
    <property type="project" value="InterPro"/>
</dbReference>
<dbReference type="InterPro" id="IPR006310">
    <property type="entry name" value="DinG"/>
</dbReference>
<dbReference type="InterPro" id="IPR006054">
    <property type="entry name" value="DnaQ"/>
</dbReference>
<evidence type="ECO:0000259" key="8">
    <source>
        <dbReference type="PROSITE" id="PS51193"/>
    </source>
</evidence>
<comment type="function">
    <text evidence="6 7">3'-5' exonuclease.</text>
</comment>
<keyword evidence="9" id="KW-0347">Helicase</keyword>
<dbReference type="NCBIfam" id="NF005981">
    <property type="entry name" value="PRK08074.1"/>
    <property type="match status" value="1"/>
</dbReference>
<dbReference type="InterPro" id="IPR036397">
    <property type="entry name" value="RNaseH_sf"/>
</dbReference>
<evidence type="ECO:0000256" key="7">
    <source>
        <dbReference type="RuleBase" id="RU364106"/>
    </source>
</evidence>
<dbReference type="SUPFAM" id="SSF53098">
    <property type="entry name" value="Ribonuclease H-like"/>
    <property type="match status" value="1"/>
</dbReference>
<evidence type="ECO:0000256" key="4">
    <source>
        <dbReference type="ARBA" id="ARBA00022839"/>
    </source>
</evidence>
<keyword evidence="3 6" id="KW-0378">Hydrolase</keyword>
<dbReference type="InterPro" id="IPR014013">
    <property type="entry name" value="Helic_SF1/SF2_ATP-bd_DinG/Rad3"/>
</dbReference>
<dbReference type="InterPro" id="IPR012337">
    <property type="entry name" value="RNaseH-like_sf"/>
</dbReference>
<dbReference type="GO" id="GO:0008408">
    <property type="term" value="F:3'-5' exonuclease activity"/>
    <property type="evidence" value="ECO:0007669"/>
    <property type="project" value="UniProtKB-UniRule"/>
</dbReference>
<dbReference type="EMBL" id="RCVZ01000007">
    <property type="protein sequence ID" value="RLQ95127.1"/>
    <property type="molecule type" value="Genomic_DNA"/>
</dbReference>
<keyword evidence="10" id="KW-1185">Reference proteome</keyword>
<evidence type="ECO:0000313" key="10">
    <source>
        <dbReference type="Proteomes" id="UP000276770"/>
    </source>
</evidence>
<sequence length="933" mass="105597">MTQKYVVVDLETTGNAPKKGDRIIQISAVVVENRKIKEQFTSFVNPEQMIPAFITELTGIDDEMVKDAPTFDEIAPDIIRILDGSIFTAHNVNFDLNFLQAELEEAGYPCFNGPSVDTVEMAKILLPTADSYKLTELSSGFSLNHERPHQADSDAYATALLLLEFMEKIEVLPMVTIENLLTLSFHLKSDVHLVLQALHNIKLSHIENLPDHLEVYRGIVLAKNQEIQHVELKPPSFPESNDEKNQLLSFGVDGFEAREGQLQMMDMVMKAFRKPGHAVIEAGTGIGKSLGYLIPSIYYSVEKNAPVIISTYTNQLQEQLLSREISALQKMLPFSFKTALLKGRSHYLHLLKFEQTLKEEDAQYDSVLTKMQILVWLTSTMTGDLGELNLSSGGRLYCSRIKHDGWYLSKEKDPWVSKDFYLKARKNAENANIIITNHAMLMNDLLNETSILPPYETLVLDEAHHIEKAARAHAGASLDIISSKFLLGQLGTNEKRQLAHRLYSLIEEHGITISFHPFEMDRSLQDLDQDFDDLFGILAHISRQFEKKHQPQFQKIQYLLNEIGKDGRDYKSFYICAERVKSGLKDIRQKVETGLETVKKAERALSAADKALLEELHGLLIQWEEMERTISDLILRPDERNVIWVEADLNGIPNSLSIIGQPVSLDKQLRDFLFSVKKSVVMTSATLTVKSSFDYFLQEVGLSGREILKLQLPSPFEYQKMAKLIIPNDIPEIRKVQSAQYIDAISNHIIALAEATKGRMLILFTSFDMLKRTYNLIKDSGTLDDYVLMAQGISGGSRTRLTKNFQRFDKAILFGTNSFWEGVDIPGEDLSCLIIVRLPFAPPNEPVTKAKCRQVEKAGNNSFSEYSLPEAVLRFKQGFGRLIRRSTDRGIVIVFDRRIMTTSYGRAFTSSIPPIPTVQGDINEIVTLIEDWL</sequence>
<keyword evidence="1 6" id="KW-0540">Nuclease</keyword>
<dbReference type="InterPro" id="IPR045028">
    <property type="entry name" value="DinG/Rad3-like"/>
</dbReference>
<dbReference type="SMART" id="SM00487">
    <property type="entry name" value="DEXDc"/>
    <property type="match status" value="1"/>
</dbReference>
<dbReference type="OrthoDB" id="9803913at2"/>
<feature type="short sequence motif" description="DEAH box" evidence="6">
    <location>
        <begin position="461"/>
        <end position="464"/>
    </location>
</feature>
<dbReference type="InterPro" id="IPR014001">
    <property type="entry name" value="Helicase_ATP-bd"/>
</dbReference>
<feature type="binding site" evidence="6">
    <location>
        <begin position="282"/>
        <end position="289"/>
    </location>
    <ligand>
        <name>ATP</name>
        <dbReference type="ChEBI" id="CHEBI:30616"/>
    </ligand>
</feature>
<evidence type="ECO:0000256" key="1">
    <source>
        <dbReference type="ARBA" id="ARBA00022722"/>
    </source>
</evidence>
<organism evidence="9 10">
    <name type="scientific">Falsibacillus albus</name>
    <dbReference type="NCBI Taxonomy" id="2478915"/>
    <lineage>
        <taxon>Bacteria</taxon>
        <taxon>Bacillati</taxon>
        <taxon>Bacillota</taxon>
        <taxon>Bacilli</taxon>
        <taxon>Bacillales</taxon>
        <taxon>Bacillaceae</taxon>
        <taxon>Falsibacillus</taxon>
    </lineage>
</organism>
<dbReference type="NCBIfam" id="TIGR01407">
    <property type="entry name" value="dinG_rel"/>
    <property type="match status" value="1"/>
</dbReference>
<dbReference type="NCBIfam" id="TIGR00573">
    <property type="entry name" value="dnaq"/>
    <property type="match status" value="1"/>
</dbReference>
<dbReference type="InterPro" id="IPR006555">
    <property type="entry name" value="ATP-dep_Helicase_C"/>
</dbReference>
<reference evidence="9 10" key="1">
    <citation type="submission" date="2018-10" db="EMBL/GenBank/DDBJ databases">
        <title>Falsibacillus sp. genome draft.</title>
        <authorList>
            <person name="Shi S."/>
        </authorList>
    </citation>
    <scope>NUCLEOTIDE SEQUENCE [LARGE SCALE GENOMIC DNA]</scope>
    <source>
        <strain evidence="9 10">GY 10110</strain>
    </source>
</reference>
<dbReference type="Pfam" id="PF00929">
    <property type="entry name" value="RNase_T"/>
    <property type="match status" value="1"/>
</dbReference>